<dbReference type="AlphaFoldDB" id="A0AA88RIK6"/>
<name>A0AA88RIK6_9ASTE</name>
<reference evidence="6" key="1">
    <citation type="submission" date="2022-12" db="EMBL/GenBank/DDBJ databases">
        <title>Draft genome assemblies for two species of Escallonia (Escalloniales).</title>
        <authorList>
            <person name="Chanderbali A."/>
            <person name="Dervinis C."/>
            <person name="Anghel I."/>
            <person name="Soltis D."/>
            <person name="Soltis P."/>
            <person name="Zapata F."/>
        </authorList>
    </citation>
    <scope>NUCLEOTIDE SEQUENCE</scope>
    <source>
        <strain evidence="6">UCBG92.1500</strain>
        <tissue evidence="6">Leaf</tissue>
    </source>
</reference>
<dbReference type="SMART" id="SM00255">
    <property type="entry name" value="TIR"/>
    <property type="match status" value="1"/>
</dbReference>
<evidence type="ECO:0000256" key="1">
    <source>
        <dbReference type="ARBA" id="ARBA00011982"/>
    </source>
</evidence>
<dbReference type="PANTHER" id="PTHR32009">
    <property type="entry name" value="TMV RESISTANCE PROTEIN N-LIKE"/>
    <property type="match status" value="1"/>
</dbReference>
<dbReference type="InterPro" id="IPR000157">
    <property type="entry name" value="TIR_dom"/>
</dbReference>
<comment type="caution">
    <text evidence="6">The sequence shown here is derived from an EMBL/GenBank/DDBJ whole genome shotgun (WGS) entry which is preliminary data.</text>
</comment>
<dbReference type="PROSITE" id="PS50104">
    <property type="entry name" value="TIR"/>
    <property type="match status" value="1"/>
</dbReference>
<dbReference type="EMBL" id="JAVXUO010000653">
    <property type="protein sequence ID" value="KAK2990363.1"/>
    <property type="molecule type" value="Genomic_DNA"/>
</dbReference>
<evidence type="ECO:0000313" key="6">
    <source>
        <dbReference type="EMBL" id="KAK2990363.1"/>
    </source>
</evidence>
<evidence type="ECO:0000256" key="3">
    <source>
        <dbReference type="ARBA" id="ARBA00023027"/>
    </source>
</evidence>
<dbReference type="EC" id="3.2.2.6" evidence="1"/>
<feature type="domain" description="TIR" evidence="5">
    <location>
        <begin position="35"/>
        <end position="202"/>
    </location>
</feature>
<evidence type="ECO:0000256" key="4">
    <source>
        <dbReference type="ARBA" id="ARBA00047304"/>
    </source>
</evidence>
<dbReference type="SUPFAM" id="SSF52200">
    <property type="entry name" value="Toll/Interleukin receptor TIR domain"/>
    <property type="match status" value="1"/>
</dbReference>
<proteinExistence type="predicted"/>
<keyword evidence="3" id="KW-0520">NAD</keyword>
<keyword evidence="7" id="KW-1185">Reference proteome</keyword>
<evidence type="ECO:0000259" key="5">
    <source>
        <dbReference type="PROSITE" id="PS50104"/>
    </source>
</evidence>
<comment type="catalytic activity">
    <reaction evidence="4">
        <text>NAD(+) + H2O = ADP-D-ribose + nicotinamide + H(+)</text>
        <dbReference type="Rhea" id="RHEA:16301"/>
        <dbReference type="ChEBI" id="CHEBI:15377"/>
        <dbReference type="ChEBI" id="CHEBI:15378"/>
        <dbReference type="ChEBI" id="CHEBI:17154"/>
        <dbReference type="ChEBI" id="CHEBI:57540"/>
        <dbReference type="ChEBI" id="CHEBI:57967"/>
        <dbReference type="EC" id="3.2.2.6"/>
    </reaction>
    <physiologicalReaction direction="left-to-right" evidence="4">
        <dbReference type="Rhea" id="RHEA:16302"/>
    </physiologicalReaction>
</comment>
<dbReference type="GO" id="GO:0007165">
    <property type="term" value="P:signal transduction"/>
    <property type="evidence" value="ECO:0007669"/>
    <property type="project" value="InterPro"/>
</dbReference>
<evidence type="ECO:0000313" key="7">
    <source>
        <dbReference type="Proteomes" id="UP001187471"/>
    </source>
</evidence>
<gene>
    <name evidence="6" type="ORF">RJ640_000816</name>
</gene>
<dbReference type="Pfam" id="PF01582">
    <property type="entry name" value="TIR"/>
    <property type="match status" value="1"/>
</dbReference>
<protein>
    <recommendedName>
        <fullName evidence="1">ADP-ribosyl cyclase/cyclic ADP-ribose hydrolase</fullName>
        <ecNumber evidence="1">3.2.2.6</ecNumber>
    </recommendedName>
</protein>
<organism evidence="6 7">
    <name type="scientific">Escallonia rubra</name>
    <dbReference type="NCBI Taxonomy" id="112253"/>
    <lineage>
        <taxon>Eukaryota</taxon>
        <taxon>Viridiplantae</taxon>
        <taxon>Streptophyta</taxon>
        <taxon>Embryophyta</taxon>
        <taxon>Tracheophyta</taxon>
        <taxon>Spermatophyta</taxon>
        <taxon>Magnoliopsida</taxon>
        <taxon>eudicotyledons</taxon>
        <taxon>Gunneridae</taxon>
        <taxon>Pentapetalae</taxon>
        <taxon>asterids</taxon>
        <taxon>campanulids</taxon>
        <taxon>Escalloniales</taxon>
        <taxon>Escalloniaceae</taxon>
        <taxon>Escallonia</taxon>
    </lineage>
</organism>
<evidence type="ECO:0000256" key="2">
    <source>
        <dbReference type="ARBA" id="ARBA00022801"/>
    </source>
</evidence>
<dbReference type="FunFam" id="3.40.50.10140:FF:000007">
    <property type="entry name" value="Disease resistance protein (TIR-NBS-LRR class)"/>
    <property type="match status" value="1"/>
</dbReference>
<dbReference type="Gene3D" id="3.40.50.10140">
    <property type="entry name" value="Toll/interleukin-1 receptor homology (TIR) domain"/>
    <property type="match status" value="1"/>
</dbReference>
<dbReference type="PANTHER" id="PTHR32009:SF39">
    <property type="entry name" value="TIR DOMAIN-CONTAINING PROTEIN"/>
    <property type="match status" value="1"/>
</dbReference>
<sequence>MPIFTCGGGRKSNFQEEEPTLRPLPPLVCYMATQYPYDVFISFSGKDTRIEFVDYLVHSLKRANIRPFVDRYTKKGISISSQLLTAISESRSSIIVMSEKFAASKWCLIELDVILEKNRTNGYTVMPIFYKVNPSHVRNQEEKFAQALAEHEEKEDKVQVNRWKHALAEFGDLVGWVFPSSYYRSKQASLSCKLVFKKQMDSGKEILILLEGH</sequence>
<keyword evidence="2" id="KW-0378">Hydrolase</keyword>
<dbReference type="GO" id="GO:0061809">
    <property type="term" value="F:NAD+ nucleosidase activity, cyclic ADP-ribose generating"/>
    <property type="evidence" value="ECO:0007669"/>
    <property type="project" value="UniProtKB-EC"/>
</dbReference>
<accession>A0AA88RIK6</accession>
<dbReference type="InterPro" id="IPR035897">
    <property type="entry name" value="Toll_tir_struct_dom_sf"/>
</dbReference>
<dbReference type="Proteomes" id="UP001187471">
    <property type="component" value="Unassembled WGS sequence"/>
</dbReference>